<organism evidence="1 2">
    <name type="scientific">Syphacia muris</name>
    <dbReference type="NCBI Taxonomy" id="451379"/>
    <lineage>
        <taxon>Eukaryota</taxon>
        <taxon>Metazoa</taxon>
        <taxon>Ecdysozoa</taxon>
        <taxon>Nematoda</taxon>
        <taxon>Chromadorea</taxon>
        <taxon>Rhabditida</taxon>
        <taxon>Spirurina</taxon>
        <taxon>Oxyuridomorpha</taxon>
        <taxon>Oxyuroidea</taxon>
        <taxon>Oxyuridae</taxon>
        <taxon>Syphacia</taxon>
    </lineage>
</organism>
<dbReference type="Proteomes" id="UP000046393">
    <property type="component" value="Unplaced"/>
</dbReference>
<dbReference type="PANTHER" id="PTHR37433:SF6">
    <property type="entry name" value="ACTIVIN_RECP DOMAIN-CONTAINING PROTEIN"/>
    <property type="match status" value="1"/>
</dbReference>
<evidence type="ECO:0000313" key="2">
    <source>
        <dbReference type="WBParaSite" id="SMUV_0000251001-mRNA-1"/>
    </source>
</evidence>
<sequence length="307" mass="34585">MGSCEADYCYIERKPADGHGKYWITKGCVRRPPRKTLGCDYDYFQDHILCVCYGRFCNDAIYFRPVSRRNVTCRKCPERDPDCGDTCQGQWCHEDTTTGSAGCGYGPPALPFFYKSPDLLARKSRICISISRGTGKAHRHCVCRTNNCNDFNRPYYPWEKFSGDLNTFRPNAHTGNQLTLQRCVSCEVTSHNIAASASCKQDTCIGHFCTYATQRSLIAGKNRRYSIPALSERQGCINVTDSENIQLGCTHKWMDNEEEQLFCACKGDMCNQDLATASLSQTAGRVPCTIIITITLLLLCYQKQNVI</sequence>
<keyword evidence="1" id="KW-1185">Reference proteome</keyword>
<dbReference type="PANTHER" id="PTHR37433">
    <property type="entry name" value="PROTEIN CBG25136-RELATED"/>
    <property type="match status" value="1"/>
</dbReference>
<dbReference type="WBParaSite" id="SMUV_0000251001-mRNA-1">
    <property type="protein sequence ID" value="SMUV_0000251001-mRNA-1"/>
    <property type="gene ID" value="SMUV_0000251001"/>
</dbReference>
<reference evidence="2" key="1">
    <citation type="submission" date="2017-02" db="UniProtKB">
        <authorList>
            <consortium name="WormBaseParasite"/>
        </authorList>
    </citation>
    <scope>IDENTIFICATION</scope>
</reference>
<accession>A0A0N5AE65</accession>
<dbReference type="AlphaFoldDB" id="A0A0N5AE65"/>
<proteinExistence type="predicted"/>
<evidence type="ECO:0000313" key="1">
    <source>
        <dbReference type="Proteomes" id="UP000046393"/>
    </source>
</evidence>
<name>A0A0N5AE65_9BILA</name>
<protein>
    <submittedName>
        <fullName evidence="2">Activin_recp domain-containing protein</fullName>
    </submittedName>
</protein>